<sequence>MLYLGPSCPKWIKLYGMMIGKIPMMQPNSRREMRMIK</sequence>
<protein>
    <submittedName>
        <fullName evidence="1">Uncharacterized protein</fullName>
    </submittedName>
</protein>
<gene>
    <name evidence="1" type="ORF">CR513_43187</name>
</gene>
<keyword evidence="2" id="KW-1185">Reference proteome</keyword>
<evidence type="ECO:0000313" key="2">
    <source>
        <dbReference type="Proteomes" id="UP000257109"/>
    </source>
</evidence>
<dbReference type="EMBL" id="QJKJ01009387">
    <property type="protein sequence ID" value="RDX76779.1"/>
    <property type="molecule type" value="Genomic_DNA"/>
</dbReference>
<organism evidence="1 2">
    <name type="scientific">Mucuna pruriens</name>
    <name type="common">Velvet bean</name>
    <name type="synonym">Dolichos pruriens</name>
    <dbReference type="NCBI Taxonomy" id="157652"/>
    <lineage>
        <taxon>Eukaryota</taxon>
        <taxon>Viridiplantae</taxon>
        <taxon>Streptophyta</taxon>
        <taxon>Embryophyta</taxon>
        <taxon>Tracheophyta</taxon>
        <taxon>Spermatophyta</taxon>
        <taxon>Magnoliopsida</taxon>
        <taxon>eudicotyledons</taxon>
        <taxon>Gunneridae</taxon>
        <taxon>Pentapetalae</taxon>
        <taxon>rosids</taxon>
        <taxon>fabids</taxon>
        <taxon>Fabales</taxon>
        <taxon>Fabaceae</taxon>
        <taxon>Papilionoideae</taxon>
        <taxon>50 kb inversion clade</taxon>
        <taxon>NPAAA clade</taxon>
        <taxon>indigoferoid/millettioid clade</taxon>
        <taxon>Phaseoleae</taxon>
        <taxon>Mucuna</taxon>
    </lineage>
</organism>
<reference evidence="1" key="1">
    <citation type="submission" date="2018-05" db="EMBL/GenBank/DDBJ databases">
        <title>Draft genome of Mucuna pruriens seed.</title>
        <authorList>
            <person name="Nnadi N.E."/>
            <person name="Vos R."/>
            <person name="Hasami M.H."/>
            <person name="Devisetty U.K."/>
            <person name="Aguiy J.C."/>
        </authorList>
    </citation>
    <scope>NUCLEOTIDE SEQUENCE [LARGE SCALE GENOMIC DNA]</scope>
    <source>
        <strain evidence="1">JCA_2017</strain>
    </source>
</reference>
<proteinExistence type="predicted"/>
<comment type="caution">
    <text evidence="1">The sequence shown here is derived from an EMBL/GenBank/DDBJ whole genome shotgun (WGS) entry which is preliminary data.</text>
</comment>
<name>A0A371FEP5_MUCPR</name>
<evidence type="ECO:0000313" key="1">
    <source>
        <dbReference type="EMBL" id="RDX76779.1"/>
    </source>
</evidence>
<dbReference type="Proteomes" id="UP000257109">
    <property type="component" value="Unassembled WGS sequence"/>
</dbReference>
<accession>A0A371FEP5</accession>
<dbReference type="AlphaFoldDB" id="A0A371FEP5"/>